<feature type="transmembrane region" description="Helical" evidence="2">
    <location>
        <begin position="72"/>
        <end position="92"/>
    </location>
</feature>
<dbReference type="SMART" id="SM00116">
    <property type="entry name" value="CBS"/>
    <property type="match status" value="2"/>
</dbReference>
<proteinExistence type="predicted"/>
<name>A0A1W6ZF27_9BORD</name>
<dbReference type="InterPro" id="IPR058581">
    <property type="entry name" value="TM_HPP"/>
</dbReference>
<feature type="transmembrane region" description="Helical" evidence="2">
    <location>
        <begin position="166"/>
        <end position="188"/>
    </location>
</feature>
<reference evidence="4 5" key="1">
    <citation type="submission" date="2017-05" db="EMBL/GenBank/DDBJ databases">
        <title>Complete and WGS of Bordetella genogroups.</title>
        <authorList>
            <person name="Spilker T."/>
            <person name="LiPuma J."/>
        </authorList>
    </citation>
    <scope>NUCLEOTIDE SEQUENCE [LARGE SCALE GENOMIC DNA]</scope>
    <source>
        <strain evidence="4 5">AU7206</strain>
    </source>
</reference>
<keyword evidence="2" id="KW-1133">Transmembrane helix</keyword>
<dbReference type="InterPro" id="IPR007065">
    <property type="entry name" value="HPP"/>
</dbReference>
<evidence type="ECO:0000259" key="3">
    <source>
        <dbReference type="PROSITE" id="PS51371"/>
    </source>
</evidence>
<dbReference type="Proteomes" id="UP000194161">
    <property type="component" value="Chromosome"/>
</dbReference>
<dbReference type="PANTHER" id="PTHR33741:SF5">
    <property type="entry name" value="TRANSMEMBRANE PROTEIN DDB_G0269096-RELATED"/>
    <property type="match status" value="1"/>
</dbReference>
<gene>
    <name evidence="4" type="ORF">CAL15_16660</name>
</gene>
<organism evidence="4 5">
    <name type="scientific">Bordetella genomosp. 13</name>
    <dbReference type="NCBI Taxonomy" id="463040"/>
    <lineage>
        <taxon>Bacteria</taxon>
        <taxon>Pseudomonadati</taxon>
        <taxon>Pseudomonadota</taxon>
        <taxon>Betaproteobacteria</taxon>
        <taxon>Burkholderiales</taxon>
        <taxon>Alcaligenaceae</taxon>
        <taxon>Bordetella</taxon>
    </lineage>
</organism>
<dbReference type="InterPro" id="IPR046342">
    <property type="entry name" value="CBS_dom_sf"/>
</dbReference>
<dbReference type="PANTHER" id="PTHR33741">
    <property type="entry name" value="TRANSMEMBRANE PROTEIN DDB_G0269096-RELATED"/>
    <property type="match status" value="1"/>
</dbReference>
<feature type="transmembrane region" description="Helical" evidence="2">
    <location>
        <begin position="98"/>
        <end position="118"/>
    </location>
</feature>
<evidence type="ECO:0000256" key="1">
    <source>
        <dbReference type="PROSITE-ProRule" id="PRU00703"/>
    </source>
</evidence>
<dbReference type="Pfam" id="PF04982">
    <property type="entry name" value="TM_HPP"/>
    <property type="match status" value="1"/>
</dbReference>
<keyword evidence="2" id="KW-0812">Transmembrane</keyword>
<dbReference type="KEGG" id="bgm:CAL15_16660"/>
<feature type="transmembrane region" description="Helical" evidence="2">
    <location>
        <begin position="125"/>
        <end position="146"/>
    </location>
</feature>
<evidence type="ECO:0000256" key="2">
    <source>
        <dbReference type="SAM" id="Phobius"/>
    </source>
</evidence>
<evidence type="ECO:0000313" key="4">
    <source>
        <dbReference type="EMBL" id="ARP95865.1"/>
    </source>
</evidence>
<protein>
    <recommendedName>
        <fullName evidence="3">CBS domain-containing protein</fullName>
    </recommendedName>
</protein>
<dbReference type="Gene3D" id="3.10.580.10">
    <property type="entry name" value="CBS-domain"/>
    <property type="match status" value="1"/>
</dbReference>
<dbReference type="InterPro" id="IPR000644">
    <property type="entry name" value="CBS_dom"/>
</dbReference>
<dbReference type="Pfam" id="PF00571">
    <property type="entry name" value="CBS"/>
    <property type="match status" value="2"/>
</dbReference>
<sequence length="396" mass="42802">MPPGRLRQSPQPMTSSRSRLDGKAFLRALWPATQHISASERFRSIAGASLGVLITAFGAALLLNGQLARDHAVLAAALFAPVGASAVLVFMVPSSPLAQPWSVIGGNTLSALVGIACVRWIPNASLAAGLAVGLAITVMLAARCLHPPGGAAALTMVLTGCDRFGFALHPILLNSAVLVAAGIIYNNLNGHSWPYRPRRTTPTPAGARFTDADLDAALARYNQIVDINRDDLQELLQHAEAAAYRRTMGELRCADVMSRDPVTARTETSLRQAWTLMRKHKVKALPVVDLHRRLVGIVTVADFMKQVDLDVHEGMSYRLRALVRQVREGSRAPHTVGQIMTRQVQSRLDDSLLIDLVPVFSDSGHRHVPVVDGERRLTGIITQSDLVRALYSAVRG</sequence>
<feature type="transmembrane region" description="Helical" evidence="2">
    <location>
        <begin position="45"/>
        <end position="65"/>
    </location>
</feature>
<dbReference type="PROSITE" id="PS51371">
    <property type="entry name" value="CBS"/>
    <property type="match status" value="2"/>
</dbReference>
<keyword evidence="2" id="KW-0472">Membrane</keyword>
<dbReference type="SUPFAM" id="SSF54631">
    <property type="entry name" value="CBS-domain pair"/>
    <property type="match status" value="1"/>
</dbReference>
<dbReference type="CDD" id="cd04600">
    <property type="entry name" value="CBS_pair_HPP_assoc"/>
    <property type="match status" value="1"/>
</dbReference>
<evidence type="ECO:0000313" key="5">
    <source>
        <dbReference type="Proteomes" id="UP000194161"/>
    </source>
</evidence>
<keyword evidence="1" id="KW-0129">CBS domain</keyword>
<dbReference type="AlphaFoldDB" id="A0A1W6ZF27"/>
<feature type="domain" description="CBS" evidence="3">
    <location>
        <begin position="340"/>
        <end position="396"/>
    </location>
</feature>
<keyword evidence="5" id="KW-1185">Reference proteome</keyword>
<dbReference type="EMBL" id="CP021111">
    <property type="protein sequence ID" value="ARP95865.1"/>
    <property type="molecule type" value="Genomic_DNA"/>
</dbReference>
<accession>A0A1W6ZF27</accession>
<dbReference type="STRING" id="463040.CAL15_16660"/>
<feature type="domain" description="CBS" evidence="3">
    <location>
        <begin position="257"/>
        <end position="314"/>
    </location>
</feature>